<feature type="domain" description="Gfo/Idh/MocA-like oxidoreductase N-terminal" evidence="2">
    <location>
        <begin position="7"/>
        <end position="127"/>
    </location>
</feature>
<name>A0A540VAA6_9CHLR</name>
<dbReference type="Gene3D" id="3.30.360.10">
    <property type="entry name" value="Dihydrodipicolinate Reductase, domain 2"/>
    <property type="match status" value="1"/>
</dbReference>
<organism evidence="4 5">
    <name type="scientific">Litorilinea aerophila</name>
    <dbReference type="NCBI Taxonomy" id="1204385"/>
    <lineage>
        <taxon>Bacteria</taxon>
        <taxon>Bacillati</taxon>
        <taxon>Chloroflexota</taxon>
        <taxon>Caldilineae</taxon>
        <taxon>Caldilineales</taxon>
        <taxon>Caldilineaceae</taxon>
        <taxon>Litorilinea</taxon>
    </lineage>
</organism>
<dbReference type="PANTHER" id="PTHR43377">
    <property type="entry name" value="BILIVERDIN REDUCTASE A"/>
    <property type="match status" value="1"/>
</dbReference>
<dbReference type="Proteomes" id="UP000317371">
    <property type="component" value="Unassembled WGS sequence"/>
</dbReference>
<evidence type="ECO:0000259" key="3">
    <source>
        <dbReference type="Pfam" id="PF02894"/>
    </source>
</evidence>
<dbReference type="PANTHER" id="PTHR43377:SF2">
    <property type="entry name" value="BINDING ROSSMANN FOLD OXIDOREDUCTASE, PUTATIVE (AFU_ORTHOLOGUE AFUA_4G00560)-RELATED"/>
    <property type="match status" value="1"/>
</dbReference>
<dbReference type="Gene3D" id="3.40.50.720">
    <property type="entry name" value="NAD(P)-binding Rossmann-like Domain"/>
    <property type="match status" value="1"/>
</dbReference>
<dbReference type="RefSeq" id="WP_141612014.1">
    <property type="nucleotide sequence ID" value="NZ_VIGC02000035.1"/>
</dbReference>
<dbReference type="InterPro" id="IPR036291">
    <property type="entry name" value="NAD(P)-bd_dom_sf"/>
</dbReference>
<protein>
    <submittedName>
        <fullName evidence="4">Gfo/Idh/MocA family oxidoreductase</fullName>
    </submittedName>
</protein>
<dbReference type="SUPFAM" id="SSF55347">
    <property type="entry name" value="Glyceraldehyde-3-phosphate dehydrogenase-like, C-terminal domain"/>
    <property type="match status" value="1"/>
</dbReference>
<gene>
    <name evidence="4" type="ORF">FKZ61_20415</name>
</gene>
<dbReference type="InterPro" id="IPR000683">
    <property type="entry name" value="Gfo/Idh/MocA-like_OxRdtase_N"/>
</dbReference>
<dbReference type="AlphaFoldDB" id="A0A540VAA6"/>
<dbReference type="EMBL" id="VIGC01000035">
    <property type="protein sequence ID" value="TQE93684.1"/>
    <property type="molecule type" value="Genomic_DNA"/>
</dbReference>
<reference evidence="4 5" key="1">
    <citation type="submission" date="2019-06" db="EMBL/GenBank/DDBJ databases">
        <title>Genome sequence of Litorilinea aerophila BAA-2444.</title>
        <authorList>
            <person name="Maclea K.S."/>
            <person name="Maurais E.G."/>
            <person name="Iannazzi L.C."/>
        </authorList>
    </citation>
    <scope>NUCLEOTIDE SEQUENCE [LARGE SCALE GENOMIC DNA]</scope>
    <source>
        <strain evidence="4 5">ATCC BAA-2444</strain>
    </source>
</reference>
<dbReference type="InterPro" id="IPR004104">
    <property type="entry name" value="Gfo/Idh/MocA-like_OxRdtase_C"/>
</dbReference>
<evidence type="ECO:0000259" key="2">
    <source>
        <dbReference type="Pfam" id="PF01408"/>
    </source>
</evidence>
<proteinExistence type="inferred from homology"/>
<dbReference type="InParanoid" id="A0A540VAA6"/>
<accession>A0A540VAA6</accession>
<dbReference type="OrthoDB" id="9781031at2"/>
<feature type="domain" description="Gfo/Idh/MocA-like oxidoreductase C-terminal" evidence="3">
    <location>
        <begin position="144"/>
        <end position="208"/>
    </location>
</feature>
<sequence>MTQPLELVLIGAGQRGAYAYASYALAHPEEVRFVAVAEPDPIRRRRFAEEHDLDDSRCFASWEELIAAGQLGQGALVTTQDQLHVEPAVAAMEAGYHVLLEKPMAHTLEGCVRLVQTAERTGRILQICHVLRYSPFWRKLHQILEEGRLGEIITVEHRENVAYWHMAHSFVRGNWRNEALSSPMILAKCCHDLDLLFWNLGRCKRLSSVGSLLHFRADQVGPEIPNRCTDGCPIEPECPFSAPGIYLEYRPFRRLVERAAERGIDLERPNVWPFTVLSHDLSREGRLRALQTGPYGRCVYRCDNDVVDHQVVTMELESGASAVLVMHGHSHEEHRSMRYDGTRATLRARFGDPSEITIHHHASGRVEEVSLEEGGGGHGGGDHGVMANFVQVLRGQAEPLTSARASLESHLMAFAAEAARRQNRIIEMDEFRAQAEALAQQEGASP</sequence>
<dbReference type="SUPFAM" id="SSF51735">
    <property type="entry name" value="NAD(P)-binding Rossmann-fold domains"/>
    <property type="match status" value="1"/>
</dbReference>
<comment type="similarity">
    <text evidence="1">Belongs to the Gfo/Idh/MocA family.</text>
</comment>
<dbReference type="InterPro" id="IPR051450">
    <property type="entry name" value="Gfo/Idh/MocA_Oxidoreductases"/>
</dbReference>
<evidence type="ECO:0000256" key="1">
    <source>
        <dbReference type="ARBA" id="ARBA00010928"/>
    </source>
</evidence>
<dbReference type="Pfam" id="PF02894">
    <property type="entry name" value="GFO_IDH_MocA_C"/>
    <property type="match status" value="1"/>
</dbReference>
<keyword evidence="5" id="KW-1185">Reference proteome</keyword>
<comment type="caution">
    <text evidence="4">The sequence shown here is derived from an EMBL/GenBank/DDBJ whole genome shotgun (WGS) entry which is preliminary data.</text>
</comment>
<evidence type="ECO:0000313" key="5">
    <source>
        <dbReference type="Proteomes" id="UP000317371"/>
    </source>
</evidence>
<dbReference type="Pfam" id="PF01408">
    <property type="entry name" value="GFO_IDH_MocA"/>
    <property type="match status" value="1"/>
</dbReference>
<dbReference type="GO" id="GO:0000166">
    <property type="term" value="F:nucleotide binding"/>
    <property type="evidence" value="ECO:0007669"/>
    <property type="project" value="InterPro"/>
</dbReference>
<evidence type="ECO:0000313" key="4">
    <source>
        <dbReference type="EMBL" id="TQE93684.1"/>
    </source>
</evidence>